<feature type="region of interest" description="Disordered" evidence="1">
    <location>
        <begin position="74"/>
        <end position="94"/>
    </location>
</feature>
<protein>
    <submittedName>
        <fullName evidence="2">(Mediterranean fruit fly) hypothetical protein</fullName>
    </submittedName>
</protein>
<sequence>MRITQAEPELTPVVTWFLCFTLLPHTLVTCRKLVACHLQLTVYHAVTVRWAALAALSARANLLFNTHSTDAIMSSEQQQQHPNPSLQLHWMGYK</sequence>
<evidence type="ECO:0000313" key="3">
    <source>
        <dbReference type="Proteomes" id="UP000606786"/>
    </source>
</evidence>
<reference evidence="2" key="1">
    <citation type="submission" date="2020-11" db="EMBL/GenBank/DDBJ databases">
        <authorList>
            <person name="Whitehead M."/>
        </authorList>
    </citation>
    <scope>NUCLEOTIDE SEQUENCE</scope>
    <source>
        <strain evidence="2">EGII</strain>
    </source>
</reference>
<proteinExistence type="predicted"/>
<comment type="caution">
    <text evidence="2">The sequence shown here is derived from an EMBL/GenBank/DDBJ whole genome shotgun (WGS) entry which is preliminary data.</text>
</comment>
<accession>A0A811U2P3</accession>
<evidence type="ECO:0000256" key="1">
    <source>
        <dbReference type="SAM" id="MobiDB-lite"/>
    </source>
</evidence>
<name>A0A811U2P3_CERCA</name>
<dbReference type="Proteomes" id="UP000606786">
    <property type="component" value="Unassembled WGS sequence"/>
</dbReference>
<dbReference type="AlphaFoldDB" id="A0A811U2P3"/>
<feature type="compositionally biased region" description="Polar residues" evidence="1">
    <location>
        <begin position="74"/>
        <end position="86"/>
    </location>
</feature>
<dbReference type="EMBL" id="CAJHJT010000001">
    <property type="protein sequence ID" value="CAD6992650.1"/>
    <property type="molecule type" value="Genomic_DNA"/>
</dbReference>
<gene>
    <name evidence="2" type="ORF">CCAP1982_LOCUS1495</name>
</gene>
<organism evidence="2 3">
    <name type="scientific">Ceratitis capitata</name>
    <name type="common">Mediterranean fruit fly</name>
    <name type="synonym">Tephritis capitata</name>
    <dbReference type="NCBI Taxonomy" id="7213"/>
    <lineage>
        <taxon>Eukaryota</taxon>
        <taxon>Metazoa</taxon>
        <taxon>Ecdysozoa</taxon>
        <taxon>Arthropoda</taxon>
        <taxon>Hexapoda</taxon>
        <taxon>Insecta</taxon>
        <taxon>Pterygota</taxon>
        <taxon>Neoptera</taxon>
        <taxon>Endopterygota</taxon>
        <taxon>Diptera</taxon>
        <taxon>Brachycera</taxon>
        <taxon>Muscomorpha</taxon>
        <taxon>Tephritoidea</taxon>
        <taxon>Tephritidae</taxon>
        <taxon>Ceratitis</taxon>
        <taxon>Ceratitis</taxon>
    </lineage>
</organism>
<keyword evidence="3" id="KW-1185">Reference proteome</keyword>
<evidence type="ECO:0000313" key="2">
    <source>
        <dbReference type="EMBL" id="CAD6992650.1"/>
    </source>
</evidence>